<keyword evidence="2" id="KW-1185">Reference proteome</keyword>
<protein>
    <submittedName>
        <fullName evidence="1">Uncharacterized protein</fullName>
    </submittedName>
</protein>
<sequence>MMTEDEKALLELGVKFHRKQMSGIIAGFYVCTMARKHVVINELLEESHFRIVCKMLLSMLTLSPDLPHYVFEATAVTAASE</sequence>
<evidence type="ECO:0000313" key="1">
    <source>
        <dbReference type="EMBL" id="KIL37966.1"/>
    </source>
</evidence>
<dbReference type="EMBL" id="JXAK01000085">
    <property type="protein sequence ID" value="KIL37966.1"/>
    <property type="molecule type" value="Genomic_DNA"/>
</dbReference>
<organism evidence="1 2">
    <name type="scientific">Gordoniibacillus kamchatkensis</name>
    <dbReference type="NCBI Taxonomy" id="1590651"/>
    <lineage>
        <taxon>Bacteria</taxon>
        <taxon>Bacillati</taxon>
        <taxon>Bacillota</taxon>
        <taxon>Bacilli</taxon>
        <taxon>Bacillales</taxon>
        <taxon>Paenibacillaceae</taxon>
        <taxon>Gordoniibacillus</taxon>
    </lineage>
</organism>
<reference evidence="1 2" key="1">
    <citation type="submission" date="2014-12" db="EMBL/GenBank/DDBJ databases">
        <title>Draft genome sequence of Paenibacillus kamchatkensis strain B-2647.</title>
        <authorList>
            <person name="Karlyshev A.V."/>
            <person name="Kudryashova E.B."/>
        </authorList>
    </citation>
    <scope>NUCLEOTIDE SEQUENCE [LARGE SCALE GENOMIC DNA]</scope>
    <source>
        <strain evidence="1 2">VKM B-2647</strain>
    </source>
</reference>
<gene>
    <name evidence="1" type="ORF">SD70_29730</name>
</gene>
<evidence type="ECO:0000313" key="2">
    <source>
        <dbReference type="Proteomes" id="UP000031967"/>
    </source>
</evidence>
<name>A0ABR5AA86_9BACL</name>
<dbReference type="Proteomes" id="UP000031967">
    <property type="component" value="Unassembled WGS sequence"/>
</dbReference>
<dbReference type="RefSeq" id="WP_041052177.1">
    <property type="nucleotide sequence ID" value="NZ_JXAK01000085.1"/>
</dbReference>
<comment type="caution">
    <text evidence="1">The sequence shown here is derived from an EMBL/GenBank/DDBJ whole genome shotgun (WGS) entry which is preliminary data.</text>
</comment>
<accession>A0ABR5AA86</accession>
<proteinExistence type="predicted"/>